<dbReference type="GO" id="GO:0005789">
    <property type="term" value="C:endoplasmic reticulum membrane"/>
    <property type="evidence" value="ECO:0007669"/>
    <property type="project" value="UniProtKB-SubCell"/>
</dbReference>
<keyword evidence="9" id="KW-0735">Signal-anchor</keyword>
<evidence type="ECO:0000313" key="20">
    <source>
        <dbReference type="RefSeq" id="XP_033817609.1"/>
    </source>
</evidence>
<feature type="transmembrane region" description="Helical" evidence="16">
    <location>
        <begin position="243"/>
        <end position="265"/>
    </location>
</feature>
<evidence type="ECO:0000256" key="3">
    <source>
        <dbReference type="ARBA" id="ARBA00004648"/>
    </source>
</evidence>
<dbReference type="PROSITE" id="PS51450">
    <property type="entry name" value="LRR"/>
    <property type="match status" value="2"/>
</dbReference>
<dbReference type="PANTHER" id="PTHR48051">
    <property type="match status" value="1"/>
</dbReference>
<dbReference type="InterPro" id="IPR003591">
    <property type="entry name" value="Leu-rich_rpt_typical-subtyp"/>
</dbReference>
<dbReference type="SUPFAM" id="SSF52058">
    <property type="entry name" value="L domain-like"/>
    <property type="match status" value="1"/>
</dbReference>
<dbReference type="Gene3D" id="3.80.10.10">
    <property type="entry name" value="Ribonuclease Inhibitor"/>
    <property type="match status" value="1"/>
</dbReference>
<name>A0A6P8SMQ8_GEOSA</name>
<gene>
    <name evidence="19 20" type="primary">LRRC59</name>
</gene>
<dbReference type="CTD" id="55379"/>
<evidence type="ECO:0000256" key="10">
    <source>
        <dbReference type="ARBA" id="ARBA00022989"/>
    </source>
</evidence>
<keyword evidence="12 16" id="KW-0472">Membrane</keyword>
<evidence type="ECO:0000256" key="16">
    <source>
        <dbReference type="SAM" id="Phobius"/>
    </source>
</evidence>
<evidence type="ECO:0000313" key="19">
    <source>
        <dbReference type="RefSeq" id="XP_033817608.1"/>
    </source>
</evidence>
<evidence type="ECO:0000256" key="14">
    <source>
        <dbReference type="ARBA" id="ARBA00071424"/>
    </source>
</evidence>
<protein>
    <recommendedName>
        <fullName evidence="14">Leucine-rich repeat-containing protein 59</fullName>
    </recommendedName>
</protein>
<comment type="subcellular location">
    <subcellularLocation>
        <location evidence="3">Endoplasmic reticulum membrane</location>
        <topology evidence="3">Single-pass type II membrane protein</topology>
    </subcellularLocation>
    <subcellularLocation>
        <location evidence="2">Microsome membrane</location>
        <topology evidence="2">Single-pass type II membrane protein</topology>
    </subcellularLocation>
    <subcellularLocation>
        <location evidence="1">Nucleus envelope</location>
    </subcellularLocation>
</comment>
<evidence type="ECO:0000256" key="8">
    <source>
        <dbReference type="ARBA" id="ARBA00022848"/>
    </source>
</evidence>
<sequence length="306" mass="35116">MAKAAGKGVNLKDKLDGNELDLSLCGLNEVPVKELAAFPKATVLDLSCNKLTALPSDFCSLTHLVKLDLSKNQLQQLPNEFGRLVNLQHLDLLNNRLVNLPVSFCHLRNLKWLDLKDNPLDPILAKVAGDCLDEKQCKQCAAGVLQYLKIMQSDKDRERQRQLQAERELKKKLEAEQRTREAQERELRRREKAQEKERRRREYDALRTAQQVLEKKTEKRNQKNHKSSRPVQKSQQVHHGHSWLGILVRLVLCLLLCVLTSVVVCRVTALQHQPLCEGLNALCEHVLTMVQSHKIVQRVLQQTLQH</sequence>
<dbReference type="GeneID" id="117368257"/>
<evidence type="ECO:0000256" key="11">
    <source>
        <dbReference type="ARBA" id="ARBA00023054"/>
    </source>
</evidence>
<dbReference type="KEGG" id="gsh:117368257"/>
<reference evidence="19 20" key="1">
    <citation type="submission" date="2025-04" db="UniProtKB">
        <authorList>
            <consortium name="RefSeq"/>
        </authorList>
    </citation>
    <scope>IDENTIFICATION</scope>
</reference>
<dbReference type="InterPro" id="IPR050216">
    <property type="entry name" value="LRR_domain-containing"/>
</dbReference>
<dbReference type="GO" id="GO:0005635">
    <property type="term" value="C:nuclear envelope"/>
    <property type="evidence" value="ECO:0007669"/>
    <property type="project" value="UniProtKB-SubCell"/>
</dbReference>
<dbReference type="Proteomes" id="UP000515159">
    <property type="component" value="Chromosome 10"/>
</dbReference>
<keyword evidence="8" id="KW-0492">Microsome</keyword>
<organism evidence="18 19">
    <name type="scientific">Geotrypetes seraphini</name>
    <name type="common">Gaboon caecilian</name>
    <name type="synonym">Caecilia seraphini</name>
    <dbReference type="NCBI Taxonomy" id="260995"/>
    <lineage>
        <taxon>Eukaryota</taxon>
        <taxon>Metazoa</taxon>
        <taxon>Chordata</taxon>
        <taxon>Craniata</taxon>
        <taxon>Vertebrata</taxon>
        <taxon>Euteleostomi</taxon>
        <taxon>Amphibia</taxon>
        <taxon>Gymnophiona</taxon>
        <taxon>Geotrypetes</taxon>
    </lineage>
</organism>
<dbReference type="Pfam" id="PF23598">
    <property type="entry name" value="LRR_14"/>
    <property type="match status" value="1"/>
</dbReference>
<dbReference type="PRINTS" id="PR00019">
    <property type="entry name" value="LEURICHRPT"/>
</dbReference>
<dbReference type="RefSeq" id="XP_033817609.1">
    <property type="nucleotide sequence ID" value="XM_033961718.1"/>
</dbReference>
<evidence type="ECO:0000256" key="5">
    <source>
        <dbReference type="ARBA" id="ARBA00022692"/>
    </source>
</evidence>
<keyword evidence="18" id="KW-1185">Reference proteome</keyword>
<evidence type="ECO:0000256" key="12">
    <source>
        <dbReference type="ARBA" id="ARBA00023136"/>
    </source>
</evidence>
<evidence type="ECO:0000256" key="2">
    <source>
        <dbReference type="ARBA" id="ARBA00004464"/>
    </source>
</evidence>
<keyword evidence="13" id="KW-0539">Nucleus</keyword>
<keyword evidence="4" id="KW-0433">Leucine-rich repeat</keyword>
<evidence type="ECO:0000256" key="4">
    <source>
        <dbReference type="ARBA" id="ARBA00022614"/>
    </source>
</evidence>
<keyword evidence="10 16" id="KW-1133">Transmembrane helix</keyword>
<evidence type="ECO:0000256" key="15">
    <source>
        <dbReference type="SAM" id="MobiDB-lite"/>
    </source>
</evidence>
<dbReference type="InterPro" id="IPR001611">
    <property type="entry name" value="Leu-rich_rpt"/>
</dbReference>
<evidence type="ECO:0000256" key="9">
    <source>
        <dbReference type="ARBA" id="ARBA00022968"/>
    </source>
</evidence>
<accession>A0A6P8SMQ8</accession>
<feature type="compositionally biased region" description="Basic and acidic residues" evidence="15">
    <location>
        <begin position="174"/>
        <end position="205"/>
    </location>
</feature>
<evidence type="ECO:0000259" key="17">
    <source>
        <dbReference type="Pfam" id="PF23598"/>
    </source>
</evidence>
<keyword evidence="11" id="KW-0175">Coiled coil</keyword>
<evidence type="ECO:0000256" key="13">
    <source>
        <dbReference type="ARBA" id="ARBA00023242"/>
    </source>
</evidence>
<keyword evidence="5 16" id="KW-0812">Transmembrane</keyword>
<dbReference type="InterPro" id="IPR032675">
    <property type="entry name" value="LRR_dom_sf"/>
</dbReference>
<dbReference type="FunFam" id="3.80.10.10:FF:000141">
    <property type="entry name" value="Leucine-rich repeat-containing protein 59"/>
    <property type="match status" value="1"/>
</dbReference>
<proteinExistence type="predicted"/>
<keyword evidence="7" id="KW-0256">Endoplasmic reticulum</keyword>
<feature type="region of interest" description="Disordered" evidence="15">
    <location>
        <begin position="174"/>
        <end position="235"/>
    </location>
</feature>
<evidence type="ECO:0000256" key="7">
    <source>
        <dbReference type="ARBA" id="ARBA00022824"/>
    </source>
</evidence>
<feature type="domain" description="Disease resistance R13L4/SHOC-2-like LRR" evidence="17">
    <location>
        <begin position="33"/>
        <end position="116"/>
    </location>
</feature>
<dbReference type="AlphaFoldDB" id="A0A6P8SMQ8"/>
<dbReference type="InterPro" id="IPR055414">
    <property type="entry name" value="LRR_R13L4/SHOC2-like"/>
</dbReference>
<dbReference type="OrthoDB" id="1394818at2759"/>
<dbReference type="RefSeq" id="XP_033817608.1">
    <property type="nucleotide sequence ID" value="XM_033961717.1"/>
</dbReference>
<dbReference type="PANTHER" id="PTHR48051:SF42">
    <property type="entry name" value="LEUCINE-RICH REPEAT-CONTAINING PROTEIN 18-LIKE"/>
    <property type="match status" value="1"/>
</dbReference>
<dbReference type="SMART" id="SM00369">
    <property type="entry name" value="LRR_TYP"/>
    <property type="match status" value="4"/>
</dbReference>
<evidence type="ECO:0000313" key="18">
    <source>
        <dbReference type="Proteomes" id="UP000515159"/>
    </source>
</evidence>
<evidence type="ECO:0000256" key="6">
    <source>
        <dbReference type="ARBA" id="ARBA00022737"/>
    </source>
</evidence>
<evidence type="ECO:0000256" key="1">
    <source>
        <dbReference type="ARBA" id="ARBA00004259"/>
    </source>
</evidence>
<keyword evidence="6" id="KW-0677">Repeat</keyword>